<evidence type="ECO:0000256" key="2">
    <source>
        <dbReference type="ARBA" id="ARBA00022679"/>
    </source>
</evidence>
<feature type="domain" description="Methyltransferase" evidence="3">
    <location>
        <begin position="51"/>
        <end position="142"/>
    </location>
</feature>
<organism evidence="4 5">
    <name type="scientific">Dactylosporangium maewongense</name>
    <dbReference type="NCBI Taxonomy" id="634393"/>
    <lineage>
        <taxon>Bacteria</taxon>
        <taxon>Bacillati</taxon>
        <taxon>Actinomycetota</taxon>
        <taxon>Actinomycetes</taxon>
        <taxon>Micromonosporales</taxon>
        <taxon>Micromonosporaceae</taxon>
        <taxon>Dactylosporangium</taxon>
    </lineage>
</organism>
<dbReference type="PANTHER" id="PTHR43861">
    <property type="entry name" value="TRANS-ACONITATE 2-METHYLTRANSFERASE-RELATED"/>
    <property type="match status" value="1"/>
</dbReference>
<keyword evidence="5" id="KW-1185">Reference proteome</keyword>
<evidence type="ECO:0000313" key="4">
    <source>
        <dbReference type="EMBL" id="GAA1525247.1"/>
    </source>
</evidence>
<gene>
    <name evidence="4" type="ORF">GCM10009827_047430</name>
</gene>
<evidence type="ECO:0000259" key="3">
    <source>
        <dbReference type="Pfam" id="PF13649"/>
    </source>
</evidence>
<name>A0ABN2ARL6_9ACTN</name>
<dbReference type="InterPro" id="IPR041698">
    <property type="entry name" value="Methyltransf_25"/>
</dbReference>
<dbReference type="Gene3D" id="3.40.50.150">
    <property type="entry name" value="Vaccinia Virus protein VP39"/>
    <property type="match status" value="1"/>
</dbReference>
<dbReference type="RefSeq" id="WP_344504241.1">
    <property type="nucleotide sequence ID" value="NZ_BAAAQD010000009.1"/>
</dbReference>
<dbReference type="PANTHER" id="PTHR43861:SF1">
    <property type="entry name" value="TRANS-ACONITATE 2-METHYLTRANSFERASE"/>
    <property type="match status" value="1"/>
</dbReference>
<accession>A0ABN2ARL6</accession>
<sequence>MGDGDRLTTLLDEQAAFYQAVASEYDDHALHFDGGDELTRAIDDFRPTGRVLELACGPATWTRQLLRHATDLTAVDASAEMLRIAAARVGAAPVRFERADLFNWRPDRRYDVVFFGFWLSHVPAERFAPFWSMVSDCLEPDGRVLFVDDAYRTEEELIEGADSPVIQRRLTDGTPYRILKIPHRPADLERRLDELGWAVTVHATGPFYWGSGGRR</sequence>
<keyword evidence="1" id="KW-0489">Methyltransferase</keyword>
<dbReference type="SUPFAM" id="SSF53335">
    <property type="entry name" value="S-adenosyl-L-methionine-dependent methyltransferases"/>
    <property type="match status" value="1"/>
</dbReference>
<dbReference type="EMBL" id="BAAAQD010000009">
    <property type="protein sequence ID" value="GAA1525247.1"/>
    <property type="molecule type" value="Genomic_DNA"/>
</dbReference>
<dbReference type="InterPro" id="IPR029063">
    <property type="entry name" value="SAM-dependent_MTases_sf"/>
</dbReference>
<dbReference type="Proteomes" id="UP001501470">
    <property type="component" value="Unassembled WGS sequence"/>
</dbReference>
<keyword evidence="2" id="KW-0808">Transferase</keyword>
<evidence type="ECO:0000313" key="5">
    <source>
        <dbReference type="Proteomes" id="UP001501470"/>
    </source>
</evidence>
<proteinExistence type="predicted"/>
<protein>
    <recommendedName>
        <fullName evidence="3">Methyltransferase domain-containing protein</fullName>
    </recommendedName>
</protein>
<reference evidence="4 5" key="1">
    <citation type="journal article" date="2019" name="Int. J. Syst. Evol. Microbiol.">
        <title>The Global Catalogue of Microorganisms (GCM) 10K type strain sequencing project: providing services to taxonomists for standard genome sequencing and annotation.</title>
        <authorList>
            <consortium name="The Broad Institute Genomics Platform"/>
            <consortium name="The Broad Institute Genome Sequencing Center for Infectious Disease"/>
            <person name="Wu L."/>
            <person name="Ma J."/>
        </authorList>
    </citation>
    <scope>NUCLEOTIDE SEQUENCE [LARGE SCALE GENOMIC DNA]</scope>
    <source>
        <strain evidence="4 5">JCM 15933</strain>
    </source>
</reference>
<dbReference type="CDD" id="cd02440">
    <property type="entry name" value="AdoMet_MTases"/>
    <property type="match status" value="1"/>
</dbReference>
<evidence type="ECO:0000256" key="1">
    <source>
        <dbReference type="ARBA" id="ARBA00022603"/>
    </source>
</evidence>
<dbReference type="Pfam" id="PF13649">
    <property type="entry name" value="Methyltransf_25"/>
    <property type="match status" value="1"/>
</dbReference>
<comment type="caution">
    <text evidence="4">The sequence shown here is derived from an EMBL/GenBank/DDBJ whole genome shotgun (WGS) entry which is preliminary data.</text>
</comment>